<dbReference type="GO" id="GO:0042796">
    <property type="term" value="P:snRNA transcription by RNA polymerase III"/>
    <property type="evidence" value="ECO:0007669"/>
    <property type="project" value="TreeGrafter"/>
</dbReference>
<dbReference type="AlphaFoldDB" id="A0AAN8W4S6"/>
<dbReference type="PANTHER" id="PTHR15131">
    <property type="entry name" value="SMALL NUCLEAR RNA ACTIVATING COMPLEX, POLYPEPTIDE 1"/>
    <property type="match status" value="1"/>
</dbReference>
<evidence type="ECO:0000313" key="2">
    <source>
        <dbReference type="Proteomes" id="UP001370490"/>
    </source>
</evidence>
<protein>
    <submittedName>
        <fullName evidence="1">snRNA-activating protein complex subunit 1</fullName>
    </submittedName>
</protein>
<name>A0AAN8W4S6_9MAGN</name>
<dbReference type="GO" id="GO:0042795">
    <property type="term" value="P:snRNA transcription by RNA polymerase II"/>
    <property type="evidence" value="ECO:0007669"/>
    <property type="project" value="TreeGrafter"/>
</dbReference>
<accession>A0AAN8W4S6</accession>
<proteinExistence type="predicted"/>
<organism evidence="1 2">
    <name type="scientific">Dillenia turbinata</name>
    <dbReference type="NCBI Taxonomy" id="194707"/>
    <lineage>
        <taxon>Eukaryota</taxon>
        <taxon>Viridiplantae</taxon>
        <taxon>Streptophyta</taxon>
        <taxon>Embryophyta</taxon>
        <taxon>Tracheophyta</taxon>
        <taxon>Spermatophyta</taxon>
        <taxon>Magnoliopsida</taxon>
        <taxon>eudicotyledons</taxon>
        <taxon>Gunneridae</taxon>
        <taxon>Pentapetalae</taxon>
        <taxon>Dilleniales</taxon>
        <taxon>Dilleniaceae</taxon>
        <taxon>Dillenia</taxon>
    </lineage>
</organism>
<comment type="caution">
    <text evidence="1">The sequence shown here is derived from an EMBL/GenBank/DDBJ whole genome shotgun (WGS) entry which is preliminary data.</text>
</comment>
<dbReference type="Pfam" id="PF09808">
    <property type="entry name" value="SNAPC1"/>
    <property type="match status" value="2"/>
</dbReference>
<dbReference type="Proteomes" id="UP001370490">
    <property type="component" value="Unassembled WGS sequence"/>
</dbReference>
<dbReference type="PANTHER" id="PTHR15131:SF3">
    <property type="entry name" value="SNRNA-ACTIVATING PROTEIN COMPLEX SUBUNIT 1"/>
    <property type="match status" value="1"/>
</dbReference>
<dbReference type="EMBL" id="JBAMMX010000004">
    <property type="protein sequence ID" value="KAK6941691.1"/>
    <property type="molecule type" value="Genomic_DNA"/>
</dbReference>
<dbReference type="InterPro" id="IPR019188">
    <property type="entry name" value="SNAPC1"/>
</dbReference>
<gene>
    <name evidence="1" type="ORF">RJ641_027068</name>
</gene>
<keyword evidence="2" id="KW-1185">Reference proteome</keyword>
<dbReference type="GO" id="GO:0019185">
    <property type="term" value="C:snRNA-activating protein complex"/>
    <property type="evidence" value="ECO:0007669"/>
    <property type="project" value="TreeGrafter"/>
</dbReference>
<dbReference type="GO" id="GO:0043565">
    <property type="term" value="F:sequence-specific DNA binding"/>
    <property type="evidence" value="ECO:0007669"/>
    <property type="project" value="TreeGrafter"/>
</dbReference>
<reference evidence="1 2" key="1">
    <citation type="submission" date="2023-12" db="EMBL/GenBank/DDBJ databases">
        <title>A high-quality genome assembly for Dillenia turbinata (Dilleniales).</title>
        <authorList>
            <person name="Chanderbali A."/>
        </authorList>
    </citation>
    <scope>NUCLEOTIDE SEQUENCE [LARGE SCALE GENOMIC DNA]</scope>
    <source>
        <strain evidence="1">LSX21</strain>
        <tissue evidence="1">Leaf</tissue>
    </source>
</reference>
<sequence length="344" mass="39295">MDLSPFKQDIDELIDEFAQGESTTLTEMKRVWLSRKFSFIFEASPSSNLGFFMQSLYGHSIVFKVLELPFESVGDLPLPRPLLLSLYDLTLCLLTLGHMVNGASLSERLGGLYCLYCLYETQPFRPPYLIYVSLGELTKLRELVVDAKAKGIKVVCALVRRMLEKNMFLLGAVEFNECSVKERINELTDLQNARVGVAYKKLLANTRIEHFLHMDLGAESDVEMLKKMSTDYAKAKELAIKEASEVVDVENVKHLSENKNLIGDVVEKIAEDWTIQKQAFYQKTGFKPPSAQENHEQECDTLGMELALSNHLVIEQEKENDEFDRELELILSNQHQDEENEDQK</sequence>
<evidence type="ECO:0000313" key="1">
    <source>
        <dbReference type="EMBL" id="KAK6941691.1"/>
    </source>
</evidence>